<evidence type="ECO:0000256" key="1">
    <source>
        <dbReference type="ARBA" id="ARBA00004571"/>
    </source>
</evidence>
<name>A0A6C0TXJ5_9GAMM</name>
<dbReference type="InterPro" id="IPR000531">
    <property type="entry name" value="Beta-barrel_TonB"/>
</dbReference>
<proteinExistence type="inferred from homology"/>
<keyword evidence="10 11" id="KW-0998">Cell outer membrane</keyword>
<dbReference type="Pfam" id="PF07715">
    <property type="entry name" value="Plug"/>
    <property type="match status" value="1"/>
</dbReference>
<keyword evidence="8 12" id="KW-0798">TonB box</keyword>
<dbReference type="PROSITE" id="PS52016">
    <property type="entry name" value="TONB_DEPENDENT_REC_3"/>
    <property type="match status" value="1"/>
</dbReference>
<evidence type="ECO:0000313" key="17">
    <source>
        <dbReference type="Proteomes" id="UP000477680"/>
    </source>
</evidence>
<dbReference type="EMBL" id="CP048711">
    <property type="protein sequence ID" value="QIB64552.1"/>
    <property type="molecule type" value="Genomic_DNA"/>
</dbReference>
<dbReference type="RefSeq" id="WP_163493802.1">
    <property type="nucleotide sequence ID" value="NZ_CP048711.1"/>
</dbReference>
<evidence type="ECO:0000256" key="4">
    <source>
        <dbReference type="ARBA" id="ARBA00022496"/>
    </source>
</evidence>
<evidence type="ECO:0000256" key="2">
    <source>
        <dbReference type="ARBA" id="ARBA00022448"/>
    </source>
</evidence>
<dbReference type="InterPro" id="IPR039426">
    <property type="entry name" value="TonB-dep_rcpt-like"/>
</dbReference>
<dbReference type="Gene3D" id="2.40.170.20">
    <property type="entry name" value="TonB-dependent receptor, beta-barrel domain"/>
    <property type="match status" value="1"/>
</dbReference>
<gene>
    <name evidence="16" type="ORF">G3T16_03185</name>
</gene>
<comment type="similarity">
    <text evidence="11 12">Belongs to the TonB-dependent receptor family.</text>
</comment>
<evidence type="ECO:0000256" key="10">
    <source>
        <dbReference type="ARBA" id="ARBA00023237"/>
    </source>
</evidence>
<dbReference type="AlphaFoldDB" id="A0A6C0TXJ5"/>
<evidence type="ECO:0000256" key="12">
    <source>
        <dbReference type="RuleBase" id="RU003357"/>
    </source>
</evidence>
<feature type="chain" id="PRO_5025524869" evidence="13">
    <location>
        <begin position="33"/>
        <end position="768"/>
    </location>
</feature>
<keyword evidence="4" id="KW-0410">Iron transport</keyword>
<keyword evidence="13" id="KW-0732">Signal</keyword>
<feature type="domain" description="TonB-dependent receptor-like beta-barrel" evidence="14">
    <location>
        <begin position="278"/>
        <end position="731"/>
    </location>
</feature>
<evidence type="ECO:0000256" key="11">
    <source>
        <dbReference type="PROSITE-ProRule" id="PRU01360"/>
    </source>
</evidence>
<keyword evidence="5 11" id="KW-0812">Transmembrane</keyword>
<dbReference type="PANTHER" id="PTHR32552:SF81">
    <property type="entry name" value="TONB-DEPENDENT OUTER MEMBRANE RECEPTOR"/>
    <property type="match status" value="1"/>
</dbReference>
<organism evidence="16 17">
    <name type="scientific">Kineobactrum salinum</name>
    <dbReference type="NCBI Taxonomy" id="2708301"/>
    <lineage>
        <taxon>Bacteria</taxon>
        <taxon>Pseudomonadati</taxon>
        <taxon>Pseudomonadota</taxon>
        <taxon>Gammaproteobacteria</taxon>
        <taxon>Cellvibrionales</taxon>
        <taxon>Halieaceae</taxon>
        <taxon>Kineobactrum</taxon>
    </lineage>
</organism>
<dbReference type="Proteomes" id="UP000477680">
    <property type="component" value="Chromosome"/>
</dbReference>
<feature type="signal peptide" evidence="13">
    <location>
        <begin position="1"/>
        <end position="32"/>
    </location>
</feature>
<feature type="domain" description="TonB-dependent receptor plug" evidence="15">
    <location>
        <begin position="51"/>
        <end position="163"/>
    </location>
</feature>
<evidence type="ECO:0000256" key="13">
    <source>
        <dbReference type="SAM" id="SignalP"/>
    </source>
</evidence>
<evidence type="ECO:0000259" key="14">
    <source>
        <dbReference type="Pfam" id="PF00593"/>
    </source>
</evidence>
<evidence type="ECO:0000313" key="16">
    <source>
        <dbReference type="EMBL" id="QIB64552.1"/>
    </source>
</evidence>
<dbReference type="InterPro" id="IPR036942">
    <property type="entry name" value="Beta-barrel_TonB_sf"/>
</dbReference>
<evidence type="ECO:0000259" key="15">
    <source>
        <dbReference type="Pfam" id="PF07715"/>
    </source>
</evidence>
<dbReference type="SUPFAM" id="SSF56935">
    <property type="entry name" value="Porins"/>
    <property type="match status" value="1"/>
</dbReference>
<sequence>MSAPHNRGTVFRKKRSALAIAGGLGLSIGAGAAGAALEEVVVTAQKRQESLQDTPIAVSAFTATAIQDKGIQNIAEVAAFTPNLVFDTTSPVSGLSSGAVVFIRGIGNTDFSLTTDPGVGTYIDGVYMSRSAGGVLDVLDVERIEVLRGPQGTLFGRNTIGGAISITSRKPADTLQGMLELTAGNFDRRDARGSIDIPLTARLRSTFAVSSKQRDGYVDRVLIGDKLGDEDQLALRGTLVFDASDALEFQLSLDHTRIDEQSAGSSLAGFTPGAGTVGWSLANFGDVGQGLTALSQYVASDRDRSFATGRSGTRLDITGGSLITSLRLGNADLKYTVALRETDGEFFRDPDNSPEVITETLNPDYDHRQLSHELQLTGTALDDRLQYIAGLYWFEEEGTDNVFVRVHLPTPDLGAGFPAVISNFADVDNNSEAAYLQLGWSLNDRWSVTGGVRHTRDEKRFDYTQYIGADLDGGPLPFFPGAVNEEGVFSPGLAPLVGDGSGSTRDAFEETTYKLGLEATLEDGTLLYYSFSQGFKSGGFVLRYVEAVPAIRSFEPETLDSHEVGLKWQSANDRLRLNAALFHADYDQVQVTFFDSLGGPITANAGTVDIHGLELELTAMLGDRLLLEAGYGYIDASYDEINPIPGLSLAIDETAKLVNTPEQTFNLGLEYSWPRAGNEWVVRVDYSYSDDVHNDSQNSPFLFQRAYDNWNASLRYSIGERIDLVLFGKNLADERYIESGDSNFGLGFHEANYNRPREYGITARYRFL</sequence>
<keyword evidence="3 11" id="KW-1134">Transmembrane beta strand</keyword>
<keyword evidence="6" id="KW-0408">Iron</keyword>
<dbReference type="PANTHER" id="PTHR32552">
    <property type="entry name" value="FERRICHROME IRON RECEPTOR-RELATED"/>
    <property type="match status" value="1"/>
</dbReference>
<reference evidence="16 17" key="1">
    <citation type="submission" date="2020-02" db="EMBL/GenBank/DDBJ databases">
        <title>Genome sequencing for Kineobactrum sp. M2.</title>
        <authorList>
            <person name="Park S.-J."/>
        </authorList>
    </citation>
    <scope>NUCLEOTIDE SEQUENCE [LARGE SCALE GENOMIC DNA]</scope>
    <source>
        <strain evidence="16 17">M2</strain>
    </source>
</reference>
<dbReference type="KEGG" id="kim:G3T16_03185"/>
<keyword evidence="16" id="KW-0675">Receptor</keyword>
<evidence type="ECO:0000256" key="3">
    <source>
        <dbReference type="ARBA" id="ARBA00022452"/>
    </source>
</evidence>
<keyword evidence="2 11" id="KW-0813">Transport</keyword>
<comment type="subcellular location">
    <subcellularLocation>
        <location evidence="1 11">Cell outer membrane</location>
        <topology evidence="1 11">Multi-pass membrane protein</topology>
    </subcellularLocation>
</comment>
<evidence type="ECO:0000256" key="9">
    <source>
        <dbReference type="ARBA" id="ARBA00023136"/>
    </source>
</evidence>
<evidence type="ECO:0000256" key="7">
    <source>
        <dbReference type="ARBA" id="ARBA00023065"/>
    </source>
</evidence>
<dbReference type="InterPro" id="IPR012910">
    <property type="entry name" value="Plug_dom"/>
</dbReference>
<dbReference type="GO" id="GO:0009279">
    <property type="term" value="C:cell outer membrane"/>
    <property type="evidence" value="ECO:0007669"/>
    <property type="project" value="UniProtKB-SubCell"/>
</dbReference>
<accession>A0A6C0TXJ5</accession>
<evidence type="ECO:0000256" key="6">
    <source>
        <dbReference type="ARBA" id="ARBA00023004"/>
    </source>
</evidence>
<evidence type="ECO:0000256" key="8">
    <source>
        <dbReference type="ARBA" id="ARBA00023077"/>
    </source>
</evidence>
<keyword evidence="7" id="KW-0406">Ion transport</keyword>
<evidence type="ECO:0000256" key="5">
    <source>
        <dbReference type="ARBA" id="ARBA00022692"/>
    </source>
</evidence>
<protein>
    <submittedName>
        <fullName evidence="16">TonB-dependent receptor</fullName>
    </submittedName>
</protein>
<dbReference type="CDD" id="cd01347">
    <property type="entry name" value="ligand_gated_channel"/>
    <property type="match status" value="1"/>
</dbReference>
<keyword evidence="9 11" id="KW-0472">Membrane</keyword>
<dbReference type="Pfam" id="PF00593">
    <property type="entry name" value="TonB_dep_Rec_b-barrel"/>
    <property type="match status" value="1"/>
</dbReference>
<dbReference type="GO" id="GO:0006826">
    <property type="term" value="P:iron ion transport"/>
    <property type="evidence" value="ECO:0007669"/>
    <property type="project" value="UniProtKB-KW"/>
</dbReference>
<keyword evidence="17" id="KW-1185">Reference proteome</keyword>